<dbReference type="SUPFAM" id="SSF52172">
    <property type="entry name" value="CheY-like"/>
    <property type="match status" value="1"/>
</dbReference>
<dbReference type="GO" id="GO:0000160">
    <property type="term" value="P:phosphorelay signal transduction system"/>
    <property type="evidence" value="ECO:0007669"/>
    <property type="project" value="UniProtKB-KW"/>
</dbReference>
<dbReference type="PROSITE" id="PS50110">
    <property type="entry name" value="RESPONSE_REGULATORY"/>
    <property type="match status" value="1"/>
</dbReference>
<evidence type="ECO:0000256" key="6">
    <source>
        <dbReference type="PROSITE-ProRule" id="PRU00169"/>
    </source>
</evidence>
<dbReference type="PANTHER" id="PTHR44591">
    <property type="entry name" value="STRESS RESPONSE REGULATOR PROTEIN 1"/>
    <property type="match status" value="1"/>
</dbReference>
<gene>
    <name evidence="8" type="ORF">SAMN04488003_101398</name>
</gene>
<dbReference type="AlphaFoldDB" id="A0A1H7Z350"/>
<protein>
    <submittedName>
        <fullName evidence="8">Response regulator receiver domain-containing protein</fullName>
    </submittedName>
</protein>
<feature type="domain" description="Response regulatory" evidence="7">
    <location>
        <begin position="4"/>
        <end position="120"/>
    </location>
</feature>
<name>A0A1H7Z350_9RHOB</name>
<accession>A0A1H7Z350</accession>
<dbReference type="CDD" id="cd17574">
    <property type="entry name" value="REC_OmpR"/>
    <property type="match status" value="1"/>
</dbReference>
<feature type="modified residue" description="4-aspartylphosphate" evidence="6">
    <location>
        <position position="53"/>
    </location>
</feature>
<evidence type="ECO:0000256" key="3">
    <source>
        <dbReference type="ARBA" id="ARBA00023015"/>
    </source>
</evidence>
<dbReference type="GO" id="GO:0003677">
    <property type="term" value="F:DNA binding"/>
    <property type="evidence" value="ECO:0007669"/>
    <property type="project" value="UniProtKB-KW"/>
</dbReference>
<reference evidence="8 9" key="1">
    <citation type="submission" date="2016-10" db="EMBL/GenBank/DDBJ databases">
        <authorList>
            <person name="de Groot N.N."/>
        </authorList>
    </citation>
    <scope>NUCLEOTIDE SEQUENCE [LARGE SCALE GENOMIC DNA]</scope>
    <source>
        <strain evidence="8 9">DSM 16213</strain>
    </source>
</reference>
<evidence type="ECO:0000256" key="2">
    <source>
        <dbReference type="ARBA" id="ARBA00023012"/>
    </source>
</evidence>
<dbReference type="Pfam" id="PF00072">
    <property type="entry name" value="Response_reg"/>
    <property type="match status" value="1"/>
</dbReference>
<proteinExistence type="predicted"/>
<keyword evidence="5" id="KW-0804">Transcription</keyword>
<dbReference type="Proteomes" id="UP000199585">
    <property type="component" value="Unassembled WGS sequence"/>
</dbReference>
<keyword evidence="1 6" id="KW-0597">Phosphoprotein</keyword>
<keyword evidence="2" id="KW-0902">Two-component regulatory system</keyword>
<dbReference type="PANTHER" id="PTHR44591:SF3">
    <property type="entry name" value="RESPONSE REGULATORY DOMAIN-CONTAINING PROTEIN"/>
    <property type="match status" value="1"/>
</dbReference>
<evidence type="ECO:0000256" key="1">
    <source>
        <dbReference type="ARBA" id="ARBA00022553"/>
    </source>
</evidence>
<dbReference type="Gene3D" id="3.40.50.2300">
    <property type="match status" value="1"/>
</dbReference>
<dbReference type="SMART" id="SM00448">
    <property type="entry name" value="REC"/>
    <property type="match status" value="1"/>
</dbReference>
<evidence type="ECO:0000313" key="9">
    <source>
        <dbReference type="Proteomes" id="UP000199585"/>
    </source>
</evidence>
<dbReference type="InterPro" id="IPR001789">
    <property type="entry name" value="Sig_transdc_resp-reg_receiver"/>
</dbReference>
<keyword evidence="4" id="KW-0238">DNA-binding</keyword>
<dbReference type="STRING" id="245187.SAMN04488003_101398"/>
<keyword evidence="3" id="KW-0805">Transcription regulation</keyword>
<evidence type="ECO:0000259" key="7">
    <source>
        <dbReference type="PROSITE" id="PS50110"/>
    </source>
</evidence>
<dbReference type="FunFam" id="3.40.50.2300:FF:000001">
    <property type="entry name" value="DNA-binding response regulator PhoB"/>
    <property type="match status" value="1"/>
</dbReference>
<organism evidence="8 9">
    <name type="scientific">Loktanella fryxellensis</name>
    <dbReference type="NCBI Taxonomy" id="245187"/>
    <lineage>
        <taxon>Bacteria</taxon>
        <taxon>Pseudomonadati</taxon>
        <taxon>Pseudomonadota</taxon>
        <taxon>Alphaproteobacteria</taxon>
        <taxon>Rhodobacterales</taxon>
        <taxon>Roseobacteraceae</taxon>
        <taxon>Loktanella</taxon>
    </lineage>
</organism>
<keyword evidence="9" id="KW-1185">Reference proteome</keyword>
<evidence type="ECO:0000256" key="4">
    <source>
        <dbReference type="ARBA" id="ARBA00023125"/>
    </source>
</evidence>
<dbReference type="OrthoDB" id="9801602at2"/>
<evidence type="ECO:0000256" key="5">
    <source>
        <dbReference type="ARBA" id="ARBA00023163"/>
    </source>
</evidence>
<evidence type="ECO:0000313" key="8">
    <source>
        <dbReference type="EMBL" id="SEM51907.1"/>
    </source>
</evidence>
<dbReference type="InterPro" id="IPR011006">
    <property type="entry name" value="CheY-like_superfamily"/>
</dbReference>
<sequence>MARRVLLIEDEPNIIEAISFILSRDGFTVHTHQDGATAMAKVRAQRPDMIVLDVMLPGRSGYDILRDLRADAATADLPVLMLTARGQAKDRALAADLGADAFMTKPFSNAAICAEVRRLLAVRHDGAAATATVASGTGAVAAAPAIPPCNAGVVRDA</sequence>
<dbReference type="InterPro" id="IPR050595">
    <property type="entry name" value="Bact_response_regulator"/>
</dbReference>
<dbReference type="EMBL" id="FOCI01000001">
    <property type="protein sequence ID" value="SEM51907.1"/>
    <property type="molecule type" value="Genomic_DNA"/>
</dbReference>